<organism evidence="1">
    <name type="scientific">uncultured spirochete</name>
    <dbReference type="NCBI Taxonomy" id="156406"/>
    <lineage>
        <taxon>Bacteria</taxon>
        <taxon>Pseudomonadati</taxon>
        <taxon>Spirochaetota</taxon>
        <taxon>Spirochaetia</taxon>
        <taxon>Spirochaetales</taxon>
        <taxon>environmental samples</taxon>
    </lineage>
</organism>
<dbReference type="AlphaFoldDB" id="A0A3P3XGI3"/>
<name>A0A3P3XGI3_9SPIR</name>
<gene>
    <name evidence="1" type="ORF">SPIROBIBN47_180013</name>
</gene>
<evidence type="ECO:0000313" key="1">
    <source>
        <dbReference type="EMBL" id="SLM11139.1"/>
    </source>
</evidence>
<reference evidence="1" key="1">
    <citation type="submission" date="2017-02" db="EMBL/GenBank/DDBJ databases">
        <authorList>
            <person name="Regsiter A."/>
            <person name="William W."/>
        </authorList>
    </citation>
    <scope>NUCLEOTIDE SEQUENCE</scope>
    <source>
        <strain evidence="1">Bib</strain>
    </source>
</reference>
<accession>A0A3P3XGI3</accession>
<protein>
    <recommendedName>
        <fullName evidence="2">Transcriptional regulator, AbiEi antitoxin, Type IV TA system</fullName>
    </recommendedName>
</protein>
<evidence type="ECO:0008006" key="2">
    <source>
        <dbReference type="Google" id="ProtNLM"/>
    </source>
</evidence>
<sequence>MRTISFDVPEIDYLQLMEKLKGYAYPRDKVTKLLRSGELVRIRKGLYLSTTTPVPYSKEILANLIYGPSYVSLEYALQRHGLIPEAVRIITSVTTGRKKRYSTPVGIFDYVHLPERCFAPGMQYESLDRRRSYLIASPAKALFDTLFLRYPAVRSAEIESHLFENMRIDEEEFSRIDFSGIELLLEQCHRPSIRALRQLVQRRKPHG</sequence>
<dbReference type="EMBL" id="FWDM01000010">
    <property type="protein sequence ID" value="SLM11139.1"/>
    <property type="molecule type" value="Genomic_DNA"/>
</dbReference>
<proteinExistence type="predicted"/>